<comment type="caution">
    <text evidence="8">The sequence shown here is derived from an EMBL/GenBank/DDBJ whole genome shotgun (WGS) entry which is preliminary data.</text>
</comment>
<dbReference type="InterPro" id="IPR006114">
    <property type="entry name" value="6PGDH_C"/>
</dbReference>
<dbReference type="SUPFAM" id="SSF48179">
    <property type="entry name" value="6-phosphogluconate dehydrogenase C-terminal domain-like"/>
    <property type="match status" value="1"/>
</dbReference>
<gene>
    <name evidence="8" type="primary">gndA</name>
    <name evidence="8" type="ORF">V1633_15990</name>
</gene>
<dbReference type="EMBL" id="JAZGQK010000012">
    <property type="protein sequence ID" value="MEE6259991.1"/>
    <property type="molecule type" value="Genomic_DNA"/>
</dbReference>
<dbReference type="PROSITE" id="PS00461">
    <property type="entry name" value="6PGD"/>
    <property type="match status" value="1"/>
</dbReference>
<reference evidence="8 9" key="1">
    <citation type="submission" date="2024-01" db="EMBL/GenBank/DDBJ databases">
        <title>Genome insights into Plantactinospora sonchi sp. nov.</title>
        <authorList>
            <person name="Wang L."/>
        </authorList>
    </citation>
    <scope>NUCLEOTIDE SEQUENCE [LARGE SCALE GENOMIC DNA]</scope>
    <source>
        <strain evidence="8 9">NEAU-QY2</strain>
    </source>
</reference>
<dbReference type="SUPFAM" id="SSF51735">
    <property type="entry name" value="NAD(P)-binding Rossmann-fold domains"/>
    <property type="match status" value="1"/>
</dbReference>
<dbReference type="EC" id="1.1.1.44" evidence="5 6"/>
<comment type="pathway">
    <text evidence="5 6">Carbohydrate degradation; pentose phosphate pathway; D-ribulose 5-phosphate from D-glucose 6-phosphate (oxidative stage): step 3/3.</text>
</comment>
<accession>A0ABU7RU18</accession>
<dbReference type="RefSeq" id="WP_331215096.1">
    <property type="nucleotide sequence ID" value="NZ_JAZGQK010000012.1"/>
</dbReference>
<dbReference type="SMART" id="SM01350">
    <property type="entry name" value="6PGD"/>
    <property type="match status" value="1"/>
</dbReference>
<comment type="similarity">
    <text evidence="1 5 6">Belongs to the 6-phosphogluconate dehydrogenase family.</text>
</comment>
<dbReference type="Pfam" id="PF00393">
    <property type="entry name" value="6PGD"/>
    <property type="match status" value="1"/>
</dbReference>
<proteinExistence type="inferred from homology"/>
<dbReference type="PANTHER" id="PTHR11811">
    <property type="entry name" value="6-PHOSPHOGLUCONATE DEHYDROGENASE"/>
    <property type="match status" value="1"/>
</dbReference>
<dbReference type="Gene3D" id="1.20.5.320">
    <property type="entry name" value="6-Phosphogluconate Dehydrogenase, domain 3"/>
    <property type="match status" value="1"/>
</dbReference>
<dbReference type="InterPro" id="IPR006115">
    <property type="entry name" value="6PGDH_NADP-bd"/>
</dbReference>
<comment type="subunit">
    <text evidence="2 5">Homodimer.</text>
</comment>
<evidence type="ECO:0000313" key="9">
    <source>
        <dbReference type="Proteomes" id="UP001332243"/>
    </source>
</evidence>
<evidence type="ECO:0000256" key="5">
    <source>
        <dbReference type="PIRNR" id="PIRNR000109"/>
    </source>
</evidence>
<dbReference type="Gene3D" id="1.10.1040.10">
    <property type="entry name" value="N-(1-d-carboxylethyl)-l-norvaline Dehydrogenase, domain 2"/>
    <property type="match status" value="1"/>
</dbReference>
<dbReference type="NCBIfam" id="NF006765">
    <property type="entry name" value="PRK09287.1"/>
    <property type="match status" value="1"/>
</dbReference>
<dbReference type="Pfam" id="PF03446">
    <property type="entry name" value="NAD_binding_2"/>
    <property type="match status" value="1"/>
</dbReference>
<evidence type="ECO:0000256" key="2">
    <source>
        <dbReference type="ARBA" id="ARBA00011738"/>
    </source>
</evidence>
<keyword evidence="3 5" id="KW-0560">Oxidoreductase</keyword>
<keyword evidence="9" id="KW-1185">Reference proteome</keyword>
<evidence type="ECO:0000313" key="8">
    <source>
        <dbReference type="EMBL" id="MEE6259991.1"/>
    </source>
</evidence>
<feature type="domain" description="6-phosphogluconate dehydrogenase C-terminal" evidence="7">
    <location>
        <begin position="189"/>
        <end position="481"/>
    </location>
</feature>
<organism evidence="8 9">
    <name type="scientific">Plantactinospora sonchi</name>
    <dbReference type="NCBI Taxonomy" id="1544735"/>
    <lineage>
        <taxon>Bacteria</taxon>
        <taxon>Bacillati</taxon>
        <taxon>Actinomycetota</taxon>
        <taxon>Actinomycetes</taxon>
        <taxon>Micromonosporales</taxon>
        <taxon>Micromonosporaceae</taxon>
        <taxon>Plantactinospora</taxon>
    </lineage>
</organism>
<dbReference type="InterPro" id="IPR013328">
    <property type="entry name" value="6PGD_dom2"/>
</dbReference>
<evidence type="ECO:0000256" key="3">
    <source>
        <dbReference type="ARBA" id="ARBA00023002"/>
    </source>
</evidence>
<comment type="catalytic activity">
    <reaction evidence="5 6">
        <text>6-phospho-D-gluconate + NADP(+) = D-ribulose 5-phosphate + CO2 + NADPH</text>
        <dbReference type="Rhea" id="RHEA:10116"/>
        <dbReference type="ChEBI" id="CHEBI:16526"/>
        <dbReference type="ChEBI" id="CHEBI:57783"/>
        <dbReference type="ChEBI" id="CHEBI:58121"/>
        <dbReference type="ChEBI" id="CHEBI:58349"/>
        <dbReference type="ChEBI" id="CHEBI:58759"/>
        <dbReference type="EC" id="1.1.1.44"/>
    </reaction>
</comment>
<evidence type="ECO:0000256" key="6">
    <source>
        <dbReference type="RuleBase" id="RU000485"/>
    </source>
</evidence>
<evidence type="ECO:0000259" key="7">
    <source>
        <dbReference type="SMART" id="SM01350"/>
    </source>
</evidence>
<comment type="function">
    <text evidence="5">Catalyzes the oxidative decarboxylation of 6-phosphogluconate to ribulose 5-phosphate and CO(2), with concomitant reduction of NADP to NADPH.</text>
</comment>
<dbReference type="Gene3D" id="3.40.50.720">
    <property type="entry name" value="NAD(P)-binding Rossmann-like Domain"/>
    <property type="match status" value="1"/>
</dbReference>
<evidence type="ECO:0000256" key="1">
    <source>
        <dbReference type="ARBA" id="ARBA00008419"/>
    </source>
</evidence>
<keyword evidence="4 6" id="KW-0311">Gluconate utilization</keyword>
<dbReference type="Proteomes" id="UP001332243">
    <property type="component" value="Unassembled WGS sequence"/>
</dbReference>
<dbReference type="InterPro" id="IPR006184">
    <property type="entry name" value="6PGdom_BS"/>
</dbReference>
<sequence>MTEQTTGGRPEATAQIGVTGLAVMGRNLARNLARHGHRVAVHNRSPERTHSLVAEHGDEGTFVPSESLADFVASLERPRAVIVMVKAGGPTDAVIDELVPLLEAGDIVIDCGNAHFADTQRRETALRERGLHFVGTGVSGGEEGALLGPSIMPGGSEEAYRKLGPIFESIAAQVDGVPCCVHIGPGGAGHFVKMVHNGIEYADMQLIAEAYDLLRERLGATPAEIGDIFAEWNSGDLESFLIEITADVLRHVDDRTGKAFVDVVEDQAEQKGTGRWTVQSALDLGVPITGIAEATFARSLSGHPEQRAAAHRAFADTTGVTPAGDVDRDAFVEDVRRALYASKIVAYAQGFDQIKAGSEEYGWGVDPAALATIWRGGCIIRARFLNRIREAYDSDPDLPTLLVAPYFAEGVAQSVASWRRIVGYATQAGVPAPAFASSLAYFDGLRRDRLPAALIQGLRDNFGAHTYRRVDAEGSFHIQWAGDRKESPA</sequence>
<dbReference type="InterPro" id="IPR036291">
    <property type="entry name" value="NAD(P)-bd_dom_sf"/>
</dbReference>
<keyword evidence="5 6" id="KW-0570">Pentose shunt</keyword>
<evidence type="ECO:0000256" key="4">
    <source>
        <dbReference type="ARBA" id="ARBA00023064"/>
    </source>
</evidence>
<keyword evidence="5 6" id="KW-0521">NADP</keyword>
<dbReference type="InterPro" id="IPR006113">
    <property type="entry name" value="6PGDH_Gnd/GntZ"/>
</dbReference>
<dbReference type="PRINTS" id="PR00076">
    <property type="entry name" value="6PGDHDRGNASE"/>
</dbReference>
<dbReference type="PIRSF" id="PIRSF000109">
    <property type="entry name" value="6PGD"/>
    <property type="match status" value="1"/>
</dbReference>
<dbReference type="InterPro" id="IPR008927">
    <property type="entry name" value="6-PGluconate_DH-like_C_sf"/>
</dbReference>
<dbReference type="NCBIfam" id="TIGR00873">
    <property type="entry name" value="gnd"/>
    <property type="match status" value="1"/>
</dbReference>
<name>A0ABU7RU18_9ACTN</name>
<dbReference type="InterPro" id="IPR006183">
    <property type="entry name" value="Pgluconate_DH"/>
</dbReference>
<dbReference type="GO" id="GO:0004616">
    <property type="term" value="F:phosphogluconate dehydrogenase (decarboxylating) activity"/>
    <property type="evidence" value="ECO:0007669"/>
    <property type="project" value="UniProtKB-EC"/>
</dbReference>
<protein>
    <recommendedName>
        <fullName evidence="5 6">6-phosphogluconate dehydrogenase, decarboxylating</fullName>
        <ecNumber evidence="5 6">1.1.1.44</ecNumber>
    </recommendedName>
</protein>